<evidence type="ECO:0000313" key="1">
    <source>
        <dbReference type="EMBL" id="VDD57810.1"/>
    </source>
</evidence>
<dbReference type="EMBL" id="LR031879">
    <property type="protein sequence ID" value="VDD57810.1"/>
    <property type="molecule type" value="Genomic_DNA"/>
</dbReference>
<protein>
    <submittedName>
        <fullName evidence="1">Uncharacterized protein</fullName>
    </submittedName>
</protein>
<proteinExistence type="predicted"/>
<dbReference type="AlphaFoldDB" id="A0A3P6FYZ7"/>
<accession>A0A3P6FYZ7</accession>
<organism evidence="1">
    <name type="scientific">Brassica oleracea</name>
    <name type="common">Wild cabbage</name>
    <dbReference type="NCBI Taxonomy" id="3712"/>
    <lineage>
        <taxon>Eukaryota</taxon>
        <taxon>Viridiplantae</taxon>
        <taxon>Streptophyta</taxon>
        <taxon>Embryophyta</taxon>
        <taxon>Tracheophyta</taxon>
        <taxon>Spermatophyta</taxon>
        <taxon>Magnoliopsida</taxon>
        <taxon>eudicotyledons</taxon>
        <taxon>Gunneridae</taxon>
        <taxon>Pentapetalae</taxon>
        <taxon>rosids</taxon>
        <taxon>malvids</taxon>
        <taxon>Brassicales</taxon>
        <taxon>Brassicaceae</taxon>
        <taxon>Brassiceae</taxon>
        <taxon>Brassica</taxon>
    </lineage>
</organism>
<gene>
    <name evidence="1" type="ORF">BOLC8T51039H</name>
</gene>
<name>A0A3P6FYZ7_BRAOL</name>
<sequence length="34" mass="4252">MLPLKCWQEIFLDWNLTRIGRRRCLGYLRVRMIT</sequence>
<reference evidence="1" key="1">
    <citation type="submission" date="2018-11" db="EMBL/GenBank/DDBJ databases">
        <authorList>
            <consortium name="Genoscope - CEA"/>
            <person name="William W."/>
        </authorList>
    </citation>
    <scope>NUCLEOTIDE SEQUENCE</scope>
</reference>